<evidence type="ECO:0000313" key="2">
    <source>
        <dbReference type="Proteomes" id="UP000217289"/>
    </source>
</evidence>
<sequence>MPPIQREWTIGRHTFHFEAPDLLWSKLQGGCTLEQAVQMVNLYRELGTAHPFFIMGDMETAEGMESEARRYVSEHVRSEWILGVIYFKTRLLHKALAMGLLLAAEMTRAEKSTLRGKIHFVSSQAKARALLEQLREQRGGNST</sequence>
<gene>
    <name evidence="1" type="ORF">MEBOL_003433</name>
</gene>
<keyword evidence="2" id="KW-1185">Reference proteome</keyword>
<dbReference type="RefSeq" id="WP_095978480.1">
    <property type="nucleotide sequence ID" value="NZ_CP022163.1"/>
</dbReference>
<protein>
    <submittedName>
        <fullName evidence="1">Uncharacterized protein</fullName>
    </submittedName>
</protein>
<dbReference type="AlphaFoldDB" id="A0A250IFF1"/>
<accession>A0A250IFF1</accession>
<organism evidence="1 2">
    <name type="scientific">Melittangium boletus DSM 14713</name>
    <dbReference type="NCBI Taxonomy" id="1294270"/>
    <lineage>
        <taxon>Bacteria</taxon>
        <taxon>Pseudomonadati</taxon>
        <taxon>Myxococcota</taxon>
        <taxon>Myxococcia</taxon>
        <taxon>Myxococcales</taxon>
        <taxon>Cystobacterineae</taxon>
        <taxon>Archangiaceae</taxon>
        <taxon>Melittangium</taxon>
    </lineage>
</organism>
<dbReference type="EMBL" id="CP022163">
    <property type="protein sequence ID" value="ATB29978.1"/>
    <property type="molecule type" value="Genomic_DNA"/>
</dbReference>
<proteinExistence type="predicted"/>
<dbReference type="Proteomes" id="UP000217289">
    <property type="component" value="Chromosome"/>
</dbReference>
<dbReference type="KEGG" id="mbd:MEBOL_003433"/>
<name>A0A250IFF1_9BACT</name>
<dbReference type="OrthoDB" id="5523140at2"/>
<evidence type="ECO:0000313" key="1">
    <source>
        <dbReference type="EMBL" id="ATB29978.1"/>
    </source>
</evidence>
<reference evidence="1 2" key="1">
    <citation type="submission" date="2017-06" db="EMBL/GenBank/DDBJ databases">
        <authorList>
            <person name="Kim H.J."/>
            <person name="Triplett B.A."/>
        </authorList>
    </citation>
    <scope>NUCLEOTIDE SEQUENCE [LARGE SCALE GENOMIC DNA]</scope>
    <source>
        <strain evidence="1 2">DSM 14713</strain>
    </source>
</reference>